<feature type="domain" description="Anaphase-promoting complex subunit 1 middle" evidence="7">
    <location>
        <begin position="551"/>
        <end position="610"/>
    </location>
</feature>
<dbReference type="InterPro" id="IPR041221">
    <property type="entry name" value="APC1_C"/>
</dbReference>
<keyword evidence="2" id="KW-0132">Cell division</keyword>
<evidence type="ECO:0000256" key="5">
    <source>
        <dbReference type="ARBA" id="ARBA00023306"/>
    </source>
</evidence>
<dbReference type="PANTHER" id="PTHR12827">
    <property type="entry name" value="MEIOTIC CHECKPOINT REGULATOR TSG24 FAMILY MEMBER"/>
    <property type="match status" value="1"/>
</dbReference>
<keyword evidence="4" id="KW-0498">Mitosis</keyword>
<dbReference type="Pfam" id="PF20518">
    <property type="entry name" value="Apc1_MidN"/>
    <property type="match status" value="2"/>
</dbReference>
<dbReference type="GO" id="GO:0007091">
    <property type="term" value="P:metaphase/anaphase transition of mitotic cell cycle"/>
    <property type="evidence" value="ECO:0007669"/>
    <property type="project" value="TreeGrafter"/>
</dbReference>
<dbReference type="Gene3D" id="1.25.10.10">
    <property type="entry name" value="Leucine-rich Repeat Variant"/>
    <property type="match status" value="2"/>
</dbReference>
<sequence length="1549" mass="172397">MSRIEATLSPLAWDGHRVRVYPDNDTLIIDSQTVVVNSSRRFTLNDGGRILDGFWANFIDQRLVCAVQLESMRIFTLDGRSFHVALPFKIRAAWPLNNGVLIESMTSSLHFLGQPLENVVDIAAMSSTESIKLCSPSTHFIVSFDSDSAEYILSTFHNTKGTVVIVSHCKLKTLSKVPAEQVFMSTDCNGAAVLCLMDPSLQRLDLFNISLSSSNVYMISHFWFIKAVSAVAIDAIVSGRDERCLDIVAVNPDYTVSLWSGNLFRCTVALPGFDNNHIVSVSDATDQQFTVSFADNQSFRAKISFPLQHALTQACFGALCCGYVPFDKLYSLFCDLNALKECFPINNDWDVFSNCIKATLSPDNVPSLPRTSSWHALLDSEYHQRISSSVCFSFLDAPEVPSRASSQGMTVTDLRAFAIPILHSLHLLYEVYKLDALMVCYVQQLAHLLIGIAETCGRHEHVHHYVRDFGSLYSPGRQETSIDKEAPVDLLGYMYSCINASGVVPELPYFPVVIKSPFKNGLRLCRVYQLLAAQDREEFHMDDESESEKAITREQRIVSMMVDEGICKSDLDALPFGIALPLRGALRACRQQPPDDWPELAYELIGREDLCPSAWFSSPCQEPAEDDLDGTLFVTNRSTFRFGNDHRVLEVRRLLRSDTVLRLKMPEWHEIADQDVVVAQQKRLVELALRALSLPFGRAMFTLGSIEPVVTEPISIPNLILNGCTVPKNINVDLDMTALPESFTKWPEFHNGFASGLRIVPRRGQSTVARTWIVYNRPQEPTYTHAGLLLALGLHGHLDGLARSDLYWYLSKKHNPTTIALLLGVAFSHRGTMNASVSKTLCLHIPALLPAGFDDMEIPLLVQTSAVLGLGLLYQGTSNRLMAEVMIGELGRRLSSLGRSCENREGYALAVGLALGLITLGRGENSIGLTDLHLEDNLSQFINGGRHDPVAREKVSESSKSSLIREGNVINVDVASSGATLALGLMFLRTNNAAVAARLHIPDTKFALESVRPDFLMLRVISRSLILWDGIAPTEAWIQSLIPDIMRRHGLDEGETSSEDDPSDLEYLRQSFCNVISGACAALGLRFAGTANAAACCVISRYVQWFQSLRRGVRRVERNTADNCLSACVLALACVMSGTGNLATFSLLRSLRTHPDADSSYGFSVALHMAIGFLFLGGGRYSLSTRPEATAALVVALFPRFPIHTDDNRYHLQAFRHLYVLAAEPRYLETRDIDTGLPCFVPLQIKTSTSDKLHDLTAPCLLPPFDSIVSLQVAGPRFWQIQFHFQSDCSHAKILRDRGILYVKRRTGHLHYRQDPFGRRGVLSRSFPCMVAATNRKTRLETEMHRQEFVKSFAADSVLVEFAKNFCVEGIPMGTFASAVLYECLTRETPEMLPVYMAIYEIVVDLMRQPNSLGIYQLKLLVKYCQTSNVPPLLQPEFISFVSYRLHDFFSSTFFQQSLSSYIVSGLRNLPTGIGSCLATRQKLFSMFMAFYDIPSAPIIAGIVPSLTAESIMIPQLLECFRRNNVSSNPSSFCLRHLDSAIQSFYRNG</sequence>
<dbReference type="EMBL" id="HACM01010656">
    <property type="protein sequence ID" value="CRZ11098.1"/>
    <property type="molecule type" value="Transcribed_RNA"/>
</dbReference>
<evidence type="ECO:0000259" key="7">
    <source>
        <dbReference type="Pfam" id="PF20518"/>
    </source>
</evidence>
<dbReference type="GO" id="GO:0005680">
    <property type="term" value="C:anaphase-promoting complex"/>
    <property type="evidence" value="ECO:0007669"/>
    <property type="project" value="InterPro"/>
</dbReference>
<accession>A0A0H5RAJ9</accession>
<dbReference type="GO" id="GO:0051301">
    <property type="term" value="P:cell division"/>
    <property type="evidence" value="ECO:0007669"/>
    <property type="project" value="UniProtKB-KW"/>
</dbReference>
<evidence type="ECO:0000259" key="8">
    <source>
        <dbReference type="Pfam" id="PF21282"/>
    </source>
</evidence>
<dbReference type="InterPro" id="IPR011989">
    <property type="entry name" value="ARM-like"/>
</dbReference>
<dbReference type="Pfam" id="PF18122">
    <property type="entry name" value="APC1_C"/>
    <property type="match status" value="1"/>
</dbReference>
<feature type="domain" description="Anaphase-promoting complex subunit 1 middle" evidence="7">
    <location>
        <begin position="372"/>
        <end position="484"/>
    </location>
</feature>
<dbReference type="PANTHER" id="PTHR12827:SF3">
    <property type="entry name" value="ANAPHASE-PROMOTING COMPLEX SUBUNIT 1"/>
    <property type="match status" value="1"/>
</dbReference>
<proteinExistence type="inferred from homology"/>
<dbReference type="GO" id="GO:0031145">
    <property type="term" value="P:anaphase-promoting complex-dependent catabolic process"/>
    <property type="evidence" value="ECO:0007669"/>
    <property type="project" value="TreeGrafter"/>
</dbReference>
<keyword evidence="3" id="KW-0677">Repeat</keyword>
<dbReference type="Pfam" id="PF21282">
    <property type="entry name" value="APC1_3rd"/>
    <property type="match status" value="1"/>
</dbReference>
<dbReference type="GO" id="GO:0060090">
    <property type="term" value="F:molecular adaptor activity"/>
    <property type="evidence" value="ECO:0007669"/>
    <property type="project" value="TreeGrafter"/>
</dbReference>
<name>A0A0H5RAJ9_9EUKA</name>
<dbReference type="InterPro" id="IPR048971">
    <property type="entry name" value="Apc1_3rd"/>
</dbReference>
<evidence type="ECO:0000256" key="3">
    <source>
        <dbReference type="ARBA" id="ARBA00022737"/>
    </source>
</evidence>
<comment type="similarity">
    <text evidence="1">Belongs to the APC1 family.</text>
</comment>
<protein>
    <submittedName>
        <fullName evidence="9">Uncharacterized protein</fullName>
    </submittedName>
</protein>
<dbReference type="InterPro" id="IPR024990">
    <property type="entry name" value="Apc1"/>
</dbReference>
<keyword evidence="5" id="KW-0131">Cell cycle</keyword>
<organism evidence="9">
    <name type="scientific">Spongospora subterranea</name>
    <dbReference type="NCBI Taxonomy" id="70186"/>
    <lineage>
        <taxon>Eukaryota</taxon>
        <taxon>Sar</taxon>
        <taxon>Rhizaria</taxon>
        <taxon>Endomyxa</taxon>
        <taxon>Phytomyxea</taxon>
        <taxon>Plasmodiophorida</taxon>
        <taxon>Plasmodiophoridae</taxon>
        <taxon>Spongospora</taxon>
    </lineage>
</organism>
<feature type="domain" description="Anaphase-promoting complex subunit 1 C-terminal" evidence="6">
    <location>
        <begin position="1348"/>
        <end position="1495"/>
    </location>
</feature>
<evidence type="ECO:0000259" key="6">
    <source>
        <dbReference type="Pfam" id="PF18122"/>
    </source>
</evidence>
<dbReference type="GO" id="GO:0070979">
    <property type="term" value="P:protein K11-linked ubiquitination"/>
    <property type="evidence" value="ECO:0007669"/>
    <property type="project" value="TreeGrafter"/>
</dbReference>
<dbReference type="InterPro" id="IPR046794">
    <property type="entry name" value="Apc1_MidN"/>
</dbReference>
<feature type="domain" description="Anaphase-promoting complex subunit 1 beta-sandwich" evidence="8">
    <location>
        <begin position="1226"/>
        <end position="1306"/>
    </location>
</feature>
<evidence type="ECO:0000256" key="1">
    <source>
        <dbReference type="ARBA" id="ARBA00010547"/>
    </source>
</evidence>
<evidence type="ECO:0000256" key="4">
    <source>
        <dbReference type="ARBA" id="ARBA00022776"/>
    </source>
</evidence>
<evidence type="ECO:0000313" key="9">
    <source>
        <dbReference type="EMBL" id="CRZ11098.1"/>
    </source>
</evidence>
<reference evidence="9" key="1">
    <citation type="submission" date="2015-04" db="EMBL/GenBank/DDBJ databases">
        <title>The genome sequence of the plant pathogenic Rhizarian Plasmodiophora brassicae reveals insights in its biotrophic life cycle and the origin of chitin synthesis.</title>
        <authorList>
            <person name="Schwelm A."/>
            <person name="Fogelqvist J."/>
            <person name="Knaust A."/>
            <person name="Julke S."/>
            <person name="Lilja T."/>
            <person name="Dhandapani V."/>
            <person name="Bonilla-Rosso G."/>
            <person name="Karlsson M."/>
            <person name="Shevchenko A."/>
            <person name="Choi S.R."/>
            <person name="Kim H.G."/>
            <person name="Park J.Y."/>
            <person name="Lim Y.P."/>
            <person name="Ludwig-Muller J."/>
            <person name="Dixelius C."/>
        </authorList>
    </citation>
    <scope>NUCLEOTIDE SEQUENCE</scope>
    <source>
        <tissue evidence="9">Potato root galls</tissue>
    </source>
</reference>
<evidence type="ECO:0000256" key="2">
    <source>
        <dbReference type="ARBA" id="ARBA00022618"/>
    </source>
</evidence>